<dbReference type="InterPro" id="IPR050324">
    <property type="entry name" value="CDP-alcohol_PTase-I"/>
</dbReference>
<evidence type="ECO:0000256" key="4">
    <source>
        <dbReference type="ARBA" id="ARBA00022679"/>
    </source>
</evidence>
<feature type="transmembrane region" description="Helical" evidence="13">
    <location>
        <begin position="194"/>
        <end position="214"/>
    </location>
</feature>
<evidence type="ECO:0000256" key="13">
    <source>
        <dbReference type="SAM" id="Phobius"/>
    </source>
</evidence>
<feature type="transmembrane region" description="Helical" evidence="13">
    <location>
        <begin position="64"/>
        <end position="88"/>
    </location>
</feature>
<protein>
    <recommendedName>
        <fullName evidence="11">CDP-diacylglycerol--glycerol-3-phosphate 3-phosphatidyltransferase</fullName>
        <ecNumber evidence="11">2.7.8.5</ecNumber>
    </recommendedName>
</protein>
<dbReference type="NCBIfam" id="TIGR00560">
    <property type="entry name" value="pgsA"/>
    <property type="match status" value="1"/>
</dbReference>
<feature type="transmembrane region" description="Helical" evidence="13">
    <location>
        <begin position="109"/>
        <end position="134"/>
    </location>
</feature>
<keyword evidence="3" id="KW-0444">Lipid biosynthesis</keyword>
<comment type="similarity">
    <text evidence="2 12">Belongs to the CDP-alcohol phosphatidyltransferase class-I family.</text>
</comment>
<dbReference type="EC" id="2.7.8.5" evidence="11"/>
<evidence type="ECO:0000313" key="15">
    <source>
        <dbReference type="Proteomes" id="UP000514704"/>
    </source>
</evidence>
<keyword evidence="10" id="KW-1208">Phospholipid metabolism</keyword>
<keyword evidence="15" id="KW-1185">Reference proteome</keyword>
<dbReference type="InterPro" id="IPR000462">
    <property type="entry name" value="CDP-OH_P_trans"/>
</dbReference>
<dbReference type="InterPro" id="IPR043130">
    <property type="entry name" value="CDP-OH_PTrfase_TM_dom"/>
</dbReference>
<keyword evidence="9" id="KW-0594">Phospholipid biosynthesis</keyword>
<dbReference type="InterPro" id="IPR004570">
    <property type="entry name" value="Phosphatidylglycerol_P_synth"/>
</dbReference>
<dbReference type="InterPro" id="IPR048254">
    <property type="entry name" value="CDP_ALCOHOL_P_TRANSF_CS"/>
</dbReference>
<evidence type="ECO:0000313" key="14">
    <source>
        <dbReference type="EMBL" id="QMT98732.1"/>
    </source>
</evidence>
<dbReference type="EMBL" id="CP059674">
    <property type="protein sequence ID" value="QMT98732.1"/>
    <property type="molecule type" value="Genomic_DNA"/>
</dbReference>
<name>A0A7D7U5N2_9MOLU</name>
<accession>A0A7D7U5N2</accession>
<dbReference type="PIRSF" id="PIRSF000847">
    <property type="entry name" value="Phos_ph_gly_syn"/>
    <property type="match status" value="1"/>
</dbReference>
<evidence type="ECO:0000256" key="10">
    <source>
        <dbReference type="ARBA" id="ARBA00023264"/>
    </source>
</evidence>
<evidence type="ECO:0000256" key="2">
    <source>
        <dbReference type="ARBA" id="ARBA00010441"/>
    </source>
</evidence>
<dbReference type="GO" id="GO:0046474">
    <property type="term" value="P:glycerophospholipid biosynthetic process"/>
    <property type="evidence" value="ECO:0007669"/>
    <property type="project" value="TreeGrafter"/>
</dbReference>
<dbReference type="Proteomes" id="UP000514704">
    <property type="component" value="Chromosome"/>
</dbReference>
<evidence type="ECO:0000256" key="3">
    <source>
        <dbReference type="ARBA" id="ARBA00022516"/>
    </source>
</evidence>
<keyword evidence="6 13" id="KW-1133">Transmembrane helix</keyword>
<dbReference type="GO" id="GO:0016020">
    <property type="term" value="C:membrane"/>
    <property type="evidence" value="ECO:0007669"/>
    <property type="project" value="UniProtKB-SubCell"/>
</dbReference>
<gene>
    <name evidence="14" type="primary">pgsA</name>
    <name evidence="14" type="ORF">H3143_01185</name>
</gene>
<evidence type="ECO:0000256" key="8">
    <source>
        <dbReference type="ARBA" id="ARBA00023136"/>
    </source>
</evidence>
<dbReference type="AlphaFoldDB" id="A0A7D7U5N2"/>
<dbReference type="Pfam" id="PF01066">
    <property type="entry name" value="CDP-OH_P_transf"/>
    <property type="match status" value="1"/>
</dbReference>
<organism evidence="14 15">
    <name type="scientific">Mycoplasma tullyi</name>
    <dbReference type="NCBI Taxonomy" id="1612150"/>
    <lineage>
        <taxon>Bacteria</taxon>
        <taxon>Bacillati</taxon>
        <taxon>Mycoplasmatota</taxon>
        <taxon>Mollicutes</taxon>
        <taxon>Mycoplasmataceae</taxon>
        <taxon>Mycoplasma</taxon>
    </lineage>
</organism>
<evidence type="ECO:0000256" key="6">
    <source>
        <dbReference type="ARBA" id="ARBA00022989"/>
    </source>
</evidence>
<dbReference type="GO" id="GO:0008444">
    <property type="term" value="F:CDP-diacylglycerol-glycerol-3-phosphate 3-phosphatidyltransferase activity"/>
    <property type="evidence" value="ECO:0007669"/>
    <property type="project" value="UniProtKB-UniRule"/>
</dbReference>
<evidence type="ECO:0000256" key="9">
    <source>
        <dbReference type="ARBA" id="ARBA00023209"/>
    </source>
</evidence>
<evidence type="ECO:0000256" key="11">
    <source>
        <dbReference type="NCBIfam" id="TIGR00560"/>
    </source>
</evidence>
<comment type="subcellular location">
    <subcellularLocation>
        <location evidence="1">Membrane</location>
        <topology evidence="1">Multi-pass membrane protein</topology>
    </subcellularLocation>
</comment>
<keyword evidence="8 13" id="KW-0472">Membrane</keyword>
<keyword evidence="7" id="KW-0443">Lipid metabolism</keyword>
<keyword evidence="5 13" id="KW-0812">Transmembrane</keyword>
<evidence type="ECO:0000256" key="12">
    <source>
        <dbReference type="RuleBase" id="RU003750"/>
    </source>
</evidence>
<reference evidence="14 15" key="1">
    <citation type="journal article" date="2017" name="Int. J. Syst. Evol. Microbiol.">
        <title>Mycoplasma tullyi sp. nov., isolated from penguins of the genus Spheniscus.</title>
        <authorList>
            <person name="Yavari C.A."/>
            <person name="Ramirez A.S."/>
            <person name="Nicholas R.A.J."/>
            <person name="Radford A.D."/>
            <person name="Darby A.C."/>
            <person name="Bradbury J.M."/>
        </authorList>
    </citation>
    <scope>NUCLEOTIDE SEQUENCE [LARGE SCALE GENOMIC DNA]</scope>
    <source>
        <strain evidence="14 15">56A97T</strain>
    </source>
</reference>
<keyword evidence="4 12" id="KW-0808">Transferase</keyword>
<evidence type="ECO:0000256" key="1">
    <source>
        <dbReference type="ARBA" id="ARBA00004141"/>
    </source>
</evidence>
<dbReference type="PANTHER" id="PTHR14269:SF62">
    <property type="entry name" value="CDP-DIACYLGLYCEROL--GLYCEROL-3-PHOSPHATE 3-PHOSPHATIDYLTRANSFERASE 1, CHLOROPLASTIC"/>
    <property type="match status" value="1"/>
</dbReference>
<feature type="transmembrane region" description="Helical" evidence="13">
    <location>
        <begin position="21"/>
        <end position="44"/>
    </location>
</feature>
<dbReference type="Gene3D" id="1.20.120.1760">
    <property type="match status" value="1"/>
</dbReference>
<sequence length="232" mass="26758">MTISAMWFRSRVFMGNLIFRNIPNILTTIRIIILIPILVLFHFSLSDQNTIYQINFFDLTTLRINLYFLIIGILFVIASFSDFLDGYLARKYKLISNYGKVFDPIADKLLINSVLIYFAYLGVVNFYLVILLILRDIYVDGLRVFVSTKKIVVPANIFGKLKTVVQMIAIIITFFVAGQFVLNNTIANQVFNIAYYLATFFSLLSGGIYSYQIYKKYQESVKQTKVDETQTS</sequence>
<feature type="transmembrane region" description="Helical" evidence="13">
    <location>
        <begin position="164"/>
        <end position="182"/>
    </location>
</feature>
<proteinExistence type="inferred from homology"/>
<dbReference type="PANTHER" id="PTHR14269">
    <property type="entry name" value="CDP-DIACYLGLYCEROL--GLYCEROL-3-PHOSPHATE 3-PHOSPHATIDYLTRANSFERASE-RELATED"/>
    <property type="match status" value="1"/>
</dbReference>
<dbReference type="KEGG" id="mtuy:H3143_01185"/>
<evidence type="ECO:0000256" key="7">
    <source>
        <dbReference type="ARBA" id="ARBA00023098"/>
    </source>
</evidence>
<evidence type="ECO:0000256" key="5">
    <source>
        <dbReference type="ARBA" id="ARBA00022692"/>
    </source>
</evidence>
<dbReference type="PROSITE" id="PS00379">
    <property type="entry name" value="CDP_ALCOHOL_P_TRANSF"/>
    <property type="match status" value="1"/>
</dbReference>